<dbReference type="Pfam" id="PF08241">
    <property type="entry name" value="Methyltransf_11"/>
    <property type="match status" value="1"/>
</dbReference>
<evidence type="ECO:0000259" key="1">
    <source>
        <dbReference type="Pfam" id="PF08241"/>
    </source>
</evidence>
<sequence length="238" mass="26177">MNDGWQDSAEAWIAAQGETGDYGRRFVLDAPMMERVRAGVYASALDVGCGEGRFCRQLRAEGVRAVGIDPAPALIDHARSLDPDGDYRIEGAEALGFGDAAFDLVVSYLSLIDIPDAAAAIREMARVLKPGGTLLIANLTSFNSAGDASELGWTQMADGRRAFAMDHYLEERSAWIEWRGIRIVNWHRPLSTYMTLLLDAGLVLRHFAEPGPQGGDPDRGAHYRRAPWFLIMEWVKPG</sequence>
<organism evidence="2 3">
    <name type="scientific">Brevundimonas denitrificans</name>
    <dbReference type="NCBI Taxonomy" id="1443434"/>
    <lineage>
        <taxon>Bacteria</taxon>
        <taxon>Pseudomonadati</taxon>
        <taxon>Pseudomonadota</taxon>
        <taxon>Alphaproteobacteria</taxon>
        <taxon>Caulobacterales</taxon>
        <taxon>Caulobacteraceae</taxon>
        <taxon>Brevundimonas</taxon>
    </lineage>
</organism>
<dbReference type="InterPro" id="IPR029063">
    <property type="entry name" value="SAM-dependent_MTases_sf"/>
</dbReference>
<dbReference type="PANTHER" id="PTHR42912">
    <property type="entry name" value="METHYLTRANSFERASE"/>
    <property type="match status" value="1"/>
</dbReference>
<keyword evidence="2" id="KW-0489">Methyltransferase</keyword>
<gene>
    <name evidence="2" type="ORF">GCM10007859_09360</name>
</gene>
<dbReference type="GO" id="GO:0008168">
    <property type="term" value="F:methyltransferase activity"/>
    <property type="evidence" value="ECO:0007669"/>
    <property type="project" value="UniProtKB-KW"/>
</dbReference>
<dbReference type="InterPro" id="IPR050508">
    <property type="entry name" value="Methyltransf_Superfamily"/>
</dbReference>
<evidence type="ECO:0000313" key="3">
    <source>
        <dbReference type="Proteomes" id="UP001156921"/>
    </source>
</evidence>
<dbReference type="SUPFAM" id="SSF53335">
    <property type="entry name" value="S-adenosyl-L-methionine-dependent methyltransferases"/>
    <property type="match status" value="1"/>
</dbReference>
<feature type="domain" description="Methyltransferase type 11" evidence="1">
    <location>
        <begin position="45"/>
        <end position="136"/>
    </location>
</feature>
<keyword evidence="3" id="KW-1185">Reference proteome</keyword>
<protein>
    <submittedName>
        <fullName evidence="2">Methyltransferase</fullName>
    </submittedName>
</protein>
<dbReference type="Proteomes" id="UP001156921">
    <property type="component" value="Unassembled WGS sequence"/>
</dbReference>
<proteinExistence type="predicted"/>
<dbReference type="InterPro" id="IPR013216">
    <property type="entry name" value="Methyltransf_11"/>
</dbReference>
<accession>A0ABQ6BKA8</accession>
<comment type="caution">
    <text evidence="2">The sequence shown here is derived from an EMBL/GenBank/DDBJ whole genome shotgun (WGS) entry which is preliminary data.</text>
</comment>
<dbReference type="RefSeq" id="WP_284221698.1">
    <property type="nucleotide sequence ID" value="NZ_BSOY01000013.1"/>
</dbReference>
<dbReference type="EMBL" id="BSOY01000013">
    <property type="protein sequence ID" value="GLS00926.1"/>
    <property type="molecule type" value="Genomic_DNA"/>
</dbReference>
<dbReference type="GO" id="GO:0032259">
    <property type="term" value="P:methylation"/>
    <property type="evidence" value="ECO:0007669"/>
    <property type="project" value="UniProtKB-KW"/>
</dbReference>
<dbReference type="CDD" id="cd02440">
    <property type="entry name" value="AdoMet_MTases"/>
    <property type="match status" value="1"/>
</dbReference>
<reference evidence="3" key="1">
    <citation type="journal article" date="2019" name="Int. J. Syst. Evol. Microbiol.">
        <title>The Global Catalogue of Microorganisms (GCM) 10K type strain sequencing project: providing services to taxonomists for standard genome sequencing and annotation.</title>
        <authorList>
            <consortium name="The Broad Institute Genomics Platform"/>
            <consortium name="The Broad Institute Genome Sequencing Center for Infectious Disease"/>
            <person name="Wu L."/>
            <person name="Ma J."/>
        </authorList>
    </citation>
    <scope>NUCLEOTIDE SEQUENCE [LARGE SCALE GENOMIC DNA]</scope>
    <source>
        <strain evidence="3">NBRC 110107</strain>
    </source>
</reference>
<name>A0ABQ6BKA8_9CAUL</name>
<keyword evidence="2" id="KW-0808">Transferase</keyword>
<dbReference type="Gene3D" id="3.40.50.150">
    <property type="entry name" value="Vaccinia Virus protein VP39"/>
    <property type="match status" value="1"/>
</dbReference>
<evidence type="ECO:0000313" key="2">
    <source>
        <dbReference type="EMBL" id="GLS00926.1"/>
    </source>
</evidence>